<dbReference type="GO" id="GO:0035861">
    <property type="term" value="C:site of double-strand break"/>
    <property type="evidence" value="ECO:0007669"/>
    <property type="project" value="TreeGrafter"/>
</dbReference>
<dbReference type="SMART" id="SM00240">
    <property type="entry name" value="FHA"/>
    <property type="match status" value="1"/>
</dbReference>
<dbReference type="InterPro" id="IPR051858">
    <property type="entry name" value="WD_repeat_GAD-1"/>
</dbReference>
<dbReference type="Gene3D" id="2.60.200.20">
    <property type="match status" value="1"/>
</dbReference>
<dbReference type="InterPro" id="IPR019775">
    <property type="entry name" value="WD40_repeat_CS"/>
</dbReference>
<feature type="repeat" description="WD" evidence="3">
    <location>
        <begin position="387"/>
        <end position="419"/>
    </location>
</feature>
<feature type="repeat" description="WD" evidence="3">
    <location>
        <begin position="488"/>
        <end position="522"/>
    </location>
</feature>
<gene>
    <name evidence="6" type="ORF">Esi_0149_0026</name>
</gene>
<name>D7FKU8_ECTSI</name>
<keyword evidence="2" id="KW-0677">Repeat</keyword>
<sequence>MGEEIDTSQLSLTVQRGPPTAASGHAHLQIFKDGAALGEVLAGGRDVTVLGRNSKMCHERLDHESISRRHAALVHNGDGDVFAADLGSTHGTYVNGCKIASKTATRLGDGDVIKFGESSRSYVFRLSAPKSVTTKSASSNGTFHEKPTAAGGESGKANGGAAKPRVDPRNSPNDSKAPSSMLPPPGGHVVKKKAEAGRGRPADNWAQPKPVVGRKSTANPPVSGMDSEREAMLQANVPSSFGAARDKPLGKKAVREAHIMRGVPGAVISGTSGRFATGRSVGKSIDKAGSSAGETVDKEEARKQKQAEIAAITAELMAAESSDAAENGNGREDVPAAASSAKFKPGGWRHSSGNGKGDDEEEEITEEMRIKLVVRRLGLPVSHEVQLSGHHKGVTALALDRAGGRVATGSNDYKVKLFDFGGMDKRHLPFREIEPEEGNVVVSISYSGTGHAFLVCTAGSQPKVYDRDGNQLAHFVKGDPYLKNMASTKGHVTRVTGGDWHPTKRNEMLTCSVDGTVRIWNLTGKLAFDNLINQTVIKLRSARALKLGCTAAVYHQEGRRIAAGGEDGSLHLINMDRPHVKHDVVREAHKGCELTSISFNEDGHLLATRAMDDTVKLWDIRKLGGGVVKTFPDVPTHMETANTSFSPDGRVLVCGSNVRPKSHAMGVLKFFNVYTAEAEPELEVNAAPEASVARVVWHAQTNQVICSTSAGGVRVMYDPAISDKGAMLSAGRSHSRLNTNMFLPKHAVGEVYAPHALPMFREEQNSKKRKERSDRKDPVRSKKPDPPMPGRGVQGRISSSNNFHQYVLKEHLVSQKNLLHEDPREELLKYEAETKDEKEYLGSAYEKSQPEGGGMFHRTLEQEEEDFKEEQRKLLDS</sequence>
<dbReference type="AlphaFoldDB" id="D7FKU8"/>
<evidence type="ECO:0000313" key="6">
    <source>
        <dbReference type="EMBL" id="CBJ29493.1"/>
    </source>
</evidence>
<dbReference type="OrthoDB" id="10264376at2759"/>
<dbReference type="InterPro" id="IPR008984">
    <property type="entry name" value="SMAD_FHA_dom_sf"/>
</dbReference>
<proteinExistence type="predicted"/>
<evidence type="ECO:0000313" key="7">
    <source>
        <dbReference type="Proteomes" id="UP000002630"/>
    </source>
</evidence>
<evidence type="ECO:0000256" key="1">
    <source>
        <dbReference type="ARBA" id="ARBA00022574"/>
    </source>
</evidence>
<feature type="region of interest" description="Disordered" evidence="4">
    <location>
        <begin position="279"/>
        <end position="304"/>
    </location>
</feature>
<dbReference type="GO" id="GO:0005634">
    <property type="term" value="C:nucleus"/>
    <property type="evidence" value="ECO:0007669"/>
    <property type="project" value="TreeGrafter"/>
</dbReference>
<dbReference type="InterPro" id="IPR001680">
    <property type="entry name" value="WD40_rpt"/>
</dbReference>
<feature type="region of interest" description="Disordered" evidence="4">
    <location>
        <begin position="320"/>
        <end position="363"/>
    </location>
</feature>
<feature type="region of interest" description="Disordered" evidence="4">
    <location>
        <begin position="839"/>
        <end position="877"/>
    </location>
</feature>
<dbReference type="InterPro" id="IPR036322">
    <property type="entry name" value="WD40_repeat_dom_sf"/>
</dbReference>
<feature type="domain" description="FHA" evidence="5">
    <location>
        <begin position="48"/>
        <end position="99"/>
    </location>
</feature>
<evidence type="ECO:0000259" key="5">
    <source>
        <dbReference type="PROSITE" id="PS50006"/>
    </source>
</evidence>
<dbReference type="STRING" id="2880.D7FKU8"/>
<reference evidence="6 7" key="1">
    <citation type="journal article" date="2010" name="Nature">
        <title>The Ectocarpus genome and the independent evolution of multicellularity in brown algae.</title>
        <authorList>
            <person name="Cock J.M."/>
            <person name="Sterck L."/>
            <person name="Rouze P."/>
            <person name="Scornet D."/>
            <person name="Allen A.E."/>
            <person name="Amoutzias G."/>
            <person name="Anthouard V."/>
            <person name="Artiguenave F."/>
            <person name="Aury J.M."/>
            <person name="Badger J.H."/>
            <person name="Beszteri B."/>
            <person name="Billiau K."/>
            <person name="Bonnet E."/>
            <person name="Bothwell J.H."/>
            <person name="Bowler C."/>
            <person name="Boyen C."/>
            <person name="Brownlee C."/>
            <person name="Carrano C.J."/>
            <person name="Charrier B."/>
            <person name="Cho G.Y."/>
            <person name="Coelho S.M."/>
            <person name="Collen J."/>
            <person name="Corre E."/>
            <person name="Da Silva C."/>
            <person name="Delage L."/>
            <person name="Delaroque N."/>
            <person name="Dittami S.M."/>
            <person name="Doulbeau S."/>
            <person name="Elias M."/>
            <person name="Farnham G."/>
            <person name="Gachon C.M."/>
            <person name="Gschloessl B."/>
            <person name="Heesch S."/>
            <person name="Jabbari K."/>
            <person name="Jubin C."/>
            <person name="Kawai H."/>
            <person name="Kimura K."/>
            <person name="Kloareg B."/>
            <person name="Kupper F.C."/>
            <person name="Lang D."/>
            <person name="Le Bail A."/>
            <person name="Leblanc C."/>
            <person name="Lerouge P."/>
            <person name="Lohr M."/>
            <person name="Lopez P.J."/>
            <person name="Martens C."/>
            <person name="Maumus F."/>
            <person name="Michel G."/>
            <person name="Miranda-Saavedra D."/>
            <person name="Morales J."/>
            <person name="Moreau H."/>
            <person name="Motomura T."/>
            <person name="Nagasato C."/>
            <person name="Napoli C.A."/>
            <person name="Nelson D.R."/>
            <person name="Nyvall-Collen P."/>
            <person name="Peters A.F."/>
            <person name="Pommier C."/>
            <person name="Potin P."/>
            <person name="Poulain J."/>
            <person name="Quesneville H."/>
            <person name="Read B."/>
            <person name="Rensing S.A."/>
            <person name="Ritter A."/>
            <person name="Rousvoal S."/>
            <person name="Samanta M."/>
            <person name="Samson G."/>
            <person name="Schroeder D.C."/>
            <person name="Segurens B."/>
            <person name="Strittmatter M."/>
            <person name="Tonon T."/>
            <person name="Tregear J.W."/>
            <person name="Valentin K."/>
            <person name="von Dassow P."/>
            <person name="Yamagishi T."/>
            <person name="Van de Peer Y."/>
            <person name="Wincker P."/>
        </authorList>
    </citation>
    <scope>NUCLEOTIDE SEQUENCE [LARGE SCALE GENOMIC DNA]</scope>
    <source>
        <strain evidence="7">Ec32 / CCAP1310/4</strain>
    </source>
</reference>
<feature type="region of interest" description="Disordered" evidence="4">
    <location>
        <begin position="1"/>
        <end position="20"/>
    </location>
</feature>
<dbReference type="eggNOG" id="KOG1881">
    <property type="taxonomic scope" value="Eukaryota"/>
</dbReference>
<dbReference type="PROSITE" id="PS50294">
    <property type="entry name" value="WD_REPEATS_REGION"/>
    <property type="match status" value="3"/>
</dbReference>
<dbReference type="eggNOG" id="KOG0772">
    <property type="taxonomic scope" value="Eukaryota"/>
</dbReference>
<keyword evidence="7" id="KW-1185">Reference proteome</keyword>
<evidence type="ECO:0000256" key="3">
    <source>
        <dbReference type="PROSITE-ProRule" id="PRU00221"/>
    </source>
</evidence>
<keyword evidence="1 3" id="KW-0853">WD repeat</keyword>
<dbReference type="PANTHER" id="PTHR16017:SF0">
    <property type="entry name" value="WD REPEAT-CONTAINING PROTEIN 70"/>
    <property type="match status" value="1"/>
</dbReference>
<dbReference type="Pfam" id="PF00498">
    <property type="entry name" value="FHA"/>
    <property type="match status" value="1"/>
</dbReference>
<accession>D7FKU8</accession>
<dbReference type="InterPro" id="IPR015943">
    <property type="entry name" value="WD40/YVTN_repeat-like_dom_sf"/>
</dbReference>
<feature type="compositionally biased region" description="Basic and acidic residues" evidence="4">
    <location>
        <begin position="760"/>
        <end position="785"/>
    </location>
</feature>
<dbReference type="PANTHER" id="PTHR16017">
    <property type="entry name" value="GASTRULATION DEFECTIVE PROTEIN 1-RELATED"/>
    <property type="match status" value="1"/>
</dbReference>
<dbReference type="SUPFAM" id="SSF49879">
    <property type="entry name" value="SMAD/FHA domain"/>
    <property type="match status" value="1"/>
</dbReference>
<evidence type="ECO:0000256" key="2">
    <source>
        <dbReference type="ARBA" id="ARBA00022737"/>
    </source>
</evidence>
<feature type="compositionally biased region" description="Basic and acidic residues" evidence="4">
    <location>
        <begin position="192"/>
        <end position="201"/>
    </location>
</feature>
<feature type="compositionally biased region" description="Polar residues" evidence="4">
    <location>
        <begin position="130"/>
        <end position="142"/>
    </location>
</feature>
<dbReference type="Proteomes" id="UP000002630">
    <property type="component" value="Linkage Group LG12"/>
</dbReference>
<dbReference type="InterPro" id="IPR000253">
    <property type="entry name" value="FHA_dom"/>
</dbReference>
<dbReference type="PROSITE" id="PS50082">
    <property type="entry name" value="WD_REPEATS_2"/>
    <property type="match status" value="3"/>
</dbReference>
<dbReference type="SUPFAM" id="SSF50978">
    <property type="entry name" value="WD40 repeat-like"/>
    <property type="match status" value="1"/>
</dbReference>
<dbReference type="Pfam" id="PF00400">
    <property type="entry name" value="WD40"/>
    <property type="match status" value="3"/>
</dbReference>
<protein>
    <recommendedName>
        <fullName evidence="5">FHA domain-containing protein</fullName>
    </recommendedName>
</protein>
<feature type="region of interest" description="Disordered" evidence="4">
    <location>
        <begin position="758"/>
        <end position="798"/>
    </location>
</feature>
<dbReference type="SMART" id="SM00320">
    <property type="entry name" value="WD40"/>
    <property type="match status" value="5"/>
</dbReference>
<dbReference type="EMBL" id="FN648060">
    <property type="protein sequence ID" value="CBJ29493.1"/>
    <property type="molecule type" value="Genomic_DNA"/>
</dbReference>
<dbReference type="EMBL" id="FN649737">
    <property type="protein sequence ID" value="CBJ29493.1"/>
    <property type="molecule type" value="Genomic_DNA"/>
</dbReference>
<dbReference type="InParanoid" id="D7FKU8"/>
<evidence type="ECO:0000256" key="4">
    <source>
        <dbReference type="SAM" id="MobiDB-lite"/>
    </source>
</evidence>
<feature type="repeat" description="WD" evidence="3">
    <location>
        <begin position="594"/>
        <end position="621"/>
    </location>
</feature>
<dbReference type="Gene3D" id="2.130.10.10">
    <property type="entry name" value="YVTN repeat-like/Quinoprotein amine dehydrogenase"/>
    <property type="match status" value="2"/>
</dbReference>
<dbReference type="PROSITE" id="PS00678">
    <property type="entry name" value="WD_REPEATS_1"/>
    <property type="match status" value="1"/>
</dbReference>
<organism evidence="6 7">
    <name type="scientific">Ectocarpus siliculosus</name>
    <name type="common">Brown alga</name>
    <name type="synonym">Conferva siliculosa</name>
    <dbReference type="NCBI Taxonomy" id="2880"/>
    <lineage>
        <taxon>Eukaryota</taxon>
        <taxon>Sar</taxon>
        <taxon>Stramenopiles</taxon>
        <taxon>Ochrophyta</taxon>
        <taxon>PX clade</taxon>
        <taxon>Phaeophyceae</taxon>
        <taxon>Ectocarpales</taxon>
        <taxon>Ectocarpaceae</taxon>
        <taxon>Ectocarpus</taxon>
    </lineage>
</organism>
<feature type="compositionally biased region" description="Basic and acidic residues" evidence="4">
    <location>
        <begin position="295"/>
        <end position="304"/>
    </location>
</feature>
<dbReference type="PROSITE" id="PS50006">
    <property type="entry name" value="FHA_DOMAIN"/>
    <property type="match status" value="1"/>
</dbReference>
<feature type="region of interest" description="Disordered" evidence="4">
    <location>
        <begin position="130"/>
        <end position="225"/>
    </location>
</feature>